<evidence type="ECO:0000256" key="4">
    <source>
        <dbReference type="ARBA" id="ARBA00022692"/>
    </source>
</evidence>
<evidence type="ECO:0000256" key="10">
    <source>
        <dbReference type="ARBA" id="ARBA00023224"/>
    </source>
</evidence>
<reference evidence="16" key="1">
    <citation type="thesis" date="2020" institute="ProQuest LLC" country="789 East Eisenhower Parkway, Ann Arbor, MI, USA">
        <title>Comparative Genomics and Chromosome Evolution.</title>
        <authorList>
            <person name="Mudd A.B."/>
        </authorList>
    </citation>
    <scope>NUCLEOTIDE SEQUENCE</scope>
    <source>
        <strain evidence="16">237g6f4</strain>
        <tissue evidence="16">Blood</tissue>
    </source>
</reference>
<evidence type="ECO:0000313" key="16">
    <source>
        <dbReference type="EMBL" id="KAG8553124.1"/>
    </source>
</evidence>
<dbReference type="PRINTS" id="PR00237">
    <property type="entry name" value="GPCRRHODOPSN"/>
</dbReference>
<feature type="transmembrane region" description="Helical" evidence="14">
    <location>
        <begin position="33"/>
        <end position="53"/>
    </location>
</feature>
<gene>
    <name evidence="16" type="ORF">GDO81_003285</name>
</gene>
<keyword evidence="6 12" id="KW-0297">G-protein coupled receptor</keyword>
<organism evidence="16 17">
    <name type="scientific">Engystomops pustulosus</name>
    <name type="common">Tungara frog</name>
    <name type="synonym">Physalaemus pustulosus</name>
    <dbReference type="NCBI Taxonomy" id="76066"/>
    <lineage>
        <taxon>Eukaryota</taxon>
        <taxon>Metazoa</taxon>
        <taxon>Chordata</taxon>
        <taxon>Craniata</taxon>
        <taxon>Vertebrata</taxon>
        <taxon>Euteleostomi</taxon>
        <taxon>Amphibia</taxon>
        <taxon>Batrachia</taxon>
        <taxon>Anura</taxon>
        <taxon>Neobatrachia</taxon>
        <taxon>Hyloidea</taxon>
        <taxon>Leptodactylidae</taxon>
        <taxon>Leiuperinae</taxon>
        <taxon>Engystomops</taxon>
    </lineage>
</organism>
<feature type="transmembrane region" description="Helical" evidence="14">
    <location>
        <begin position="102"/>
        <end position="123"/>
    </location>
</feature>
<feature type="transmembrane region" description="Helical" evidence="14">
    <location>
        <begin position="277"/>
        <end position="295"/>
    </location>
</feature>
<dbReference type="PANTHER" id="PTHR24225">
    <property type="entry name" value="CHEMOTACTIC RECEPTOR"/>
    <property type="match status" value="1"/>
</dbReference>
<accession>A0AAV7A008</accession>
<feature type="transmembrane region" description="Helical" evidence="14">
    <location>
        <begin position="65"/>
        <end position="90"/>
    </location>
</feature>
<proteinExistence type="inferred from homology"/>
<keyword evidence="10 12" id="KW-0807">Transducer</keyword>
<evidence type="ECO:0000256" key="5">
    <source>
        <dbReference type="ARBA" id="ARBA00022989"/>
    </source>
</evidence>
<evidence type="ECO:0000256" key="3">
    <source>
        <dbReference type="ARBA" id="ARBA00022500"/>
    </source>
</evidence>
<sequence length="341" mass="38937">MNYTYDDIYYEDFTFPPSIEENGQNPVFHWVTIFQYILVFIFGVPGNGLVIWITAFEMKHSVNTVWFLNLAVADLLCCLSVPFTIMYIVLGYWPLGVLACKFIPPILLINMYTSVLLLTMISIDRCVLVVKPVWCQNKRTLGKAYVACAVTWIVAIVLSSPSLVFRNVREHNGRDSCVLDYTLLRHYRQKVEDSVVLCRLLIGFIIPFMVIITCYTVLIHRVKLRFSHNTKAMKVSIVVIIGFFVCWLPYHVVAVILAMNDYSSPLYHSTIKHMDTVNALAFMNSCINPVIYVLIGQDVKKKFKSSVKVILKDVLEDEMTPSVDSNRTNLTSDSKNTDTSL</sequence>
<keyword evidence="9 12" id="KW-0675">Receptor</keyword>
<keyword evidence="17" id="KW-1185">Reference proteome</keyword>
<dbReference type="GO" id="GO:0007200">
    <property type="term" value="P:phospholipase C-activating G protein-coupled receptor signaling pathway"/>
    <property type="evidence" value="ECO:0007669"/>
    <property type="project" value="TreeGrafter"/>
</dbReference>
<evidence type="ECO:0000256" key="6">
    <source>
        <dbReference type="ARBA" id="ARBA00023040"/>
    </source>
</evidence>
<comment type="similarity">
    <text evidence="11">Belongs to the chemokine-like receptor (CMKLR) family.</text>
</comment>
<dbReference type="Gene3D" id="1.20.1070.10">
    <property type="entry name" value="Rhodopsin 7-helix transmembrane proteins"/>
    <property type="match status" value="1"/>
</dbReference>
<dbReference type="GO" id="GO:0004930">
    <property type="term" value="F:G protein-coupled receptor activity"/>
    <property type="evidence" value="ECO:0007669"/>
    <property type="project" value="UniProtKB-KW"/>
</dbReference>
<dbReference type="SUPFAM" id="SSF81321">
    <property type="entry name" value="Family A G protein-coupled receptor-like"/>
    <property type="match status" value="1"/>
</dbReference>
<protein>
    <recommendedName>
        <fullName evidence="15">G-protein coupled receptors family 1 profile domain-containing protein</fullName>
    </recommendedName>
</protein>
<evidence type="ECO:0000256" key="9">
    <source>
        <dbReference type="ARBA" id="ARBA00023170"/>
    </source>
</evidence>
<evidence type="ECO:0000256" key="1">
    <source>
        <dbReference type="ARBA" id="ARBA00004651"/>
    </source>
</evidence>
<name>A0AAV7A008_ENGPU</name>
<evidence type="ECO:0000256" key="14">
    <source>
        <dbReference type="SAM" id="Phobius"/>
    </source>
</evidence>
<evidence type="ECO:0000256" key="2">
    <source>
        <dbReference type="ARBA" id="ARBA00022475"/>
    </source>
</evidence>
<dbReference type="GO" id="GO:0004878">
    <property type="term" value="F:complement component C5a receptor activity"/>
    <property type="evidence" value="ECO:0007669"/>
    <property type="project" value="TreeGrafter"/>
</dbReference>
<dbReference type="InterPro" id="IPR000826">
    <property type="entry name" value="Formyl_rcpt-rel"/>
</dbReference>
<dbReference type="GO" id="GO:0006935">
    <property type="term" value="P:chemotaxis"/>
    <property type="evidence" value="ECO:0007669"/>
    <property type="project" value="UniProtKB-KW"/>
</dbReference>
<evidence type="ECO:0000256" key="12">
    <source>
        <dbReference type="RuleBase" id="RU000688"/>
    </source>
</evidence>
<evidence type="ECO:0000256" key="7">
    <source>
        <dbReference type="ARBA" id="ARBA00023136"/>
    </source>
</evidence>
<comment type="subcellular location">
    <subcellularLocation>
        <location evidence="1">Cell membrane</location>
        <topology evidence="1">Multi-pass membrane protein</topology>
    </subcellularLocation>
</comment>
<dbReference type="Pfam" id="PF00001">
    <property type="entry name" value="7tm_1"/>
    <property type="match status" value="1"/>
</dbReference>
<dbReference type="PROSITE" id="PS50262">
    <property type="entry name" value="G_PROTEIN_RECEP_F1_2"/>
    <property type="match status" value="1"/>
</dbReference>
<evidence type="ECO:0000259" key="15">
    <source>
        <dbReference type="PROSITE" id="PS50262"/>
    </source>
</evidence>
<feature type="region of interest" description="Disordered" evidence="13">
    <location>
        <begin position="321"/>
        <end position="341"/>
    </location>
</feature>
<keyword evidence="7 14" id="KW-0472">Membrane</keyword>
<keyword evidence="4 12" id="KW-0812">Transmembrane</keyword>
<comment type="caution">
    <text evidence="16">The sequence shown here is derived from an EMBL/GenBank/DDBJ whole genome shotgun (WGS) entry which is preliminary data.</text>
</comment>
<evidence type="ECO:0000313" key="17">
    <source>
        <dbReference type="Proteomes" id="UP000824782"/>
    </source>
</evidence>
<evidence type="ECO:0000256" key="8">
    <source>
        <dbReference type="ARBA" id="ARBA00023157"/>
    </source>
</evidence>
<dbReference type="GO" id="GO:0007204">
    <property type="term" value="P:positive regulation of cytosolic calcium ion concentration"/>
    <property type="evidence" value="ECO:0007669"/>
    <property type="project" value="TreeGrafter"/>
</dbReference>
<dbReference type="Proteomes" id="UP000824782">
    <property type="component" value="Unassembled WGS sequence"/>
</dbReference>
<evidence type="ECO:0000256" key="13">
    <source>
        <dbReference type="SAM" id="MobiDB-lite"/>
    </source>
</evidence>
<dbReference type="PRINTS" id="PR00526">
    <property type="entry name" value="FMETLEUPHER"/>
</dbReference>
<keyword evidence="2" id="KW-1003">Cell membrane</keyword>
<dbReference type="PROSITE" id="PS00237">
    <property type="entry name" value="G_PROTEIN_RECEP_F1_1"/>
    <property type="match status" value="1"/>
</dbReference>
<evidence type="ECO:0000256" key="11">
    <source>
        <dbReference type="ARBA" id="ARBA00025736"/>
    </source>
</evidence>
<keyword evidence="8" id="KW-1015">Disulfide bond</keyword>
<keyword evidence="3" id="KW-0145">Chemotaxis</keyword>
<feature type="compositionally biased region" description="Polar residues" evidence="13">
    <location>
        <begin position="322"/>
        <end position="341"/>
    </location>
</feature>
<feature type="transmembrane region" description="Helical" evidence="14">
    <location>
        <begin position="200"/>
        <end position="220"/>
    </location>
</feature>
<feature type="transmembrane region" description="Helical" evidence="14">
    <location>
        <begin position="144"/>
        <end position="165"/>
    </location>
</feature>
<dbReference type="EMBL" id="WNYA01000010">
    <property type="protein sequence ID" value="KAG8553124.1"/>
    <property type="molecule type" value="Genomic_DNA"/>
</dbReference>
<dbReference type="InterPro" id="IPR017452">
    <property type="entry name" value="GPCR_Rhodpsn_7TM"/>
</dbReference>
<comment type="similarity">
    <text evidence="12">Belongs to the G-protein coupled receptor 1 family.</text>
</comment>
<keyword evidence="5 14" id="KW-1133">Transmembrane helix</keyword>
<feature type="domain" description="G-protein coupled receptors family 1 profile" evidence="15">
    <location>
        <begin position="46"/>
        <end position="292"/>
    </location>
</feature>
<dbReference type="FunFam" id="1.20.1070.10:FF:000034">
    <property type="entry name" value="G-protein coupled receptor 1"/>
    <property type="match status" value="1"/>
</dbReference>
<feature type="transmembrane region" description="Helical" evidence="14">
    <location>
        <begin position="232"/>
        <end position="257"/>
    </location>
</feature>
<dbReference type="InterPro" id="IPR000276">
    <property type="entry name" value="GPCR_Rhodpsn"/>
</dbReference>
<dbReference type="AlphaFoldDB" id="A0AAV7A008"/>
<dbReference type="PANTHER" id="PTHR24225:SF29">
    <property type="entry name" value="C5A ANAPHYLATOXIN CHEMOTACTIC RECEPTOR 1"/>
    <property type="match status" value="1"/>
</dbReference>
<dbReference type="GO" id="GO:0006954">
    <property type="term" value="P:inflammatory response"/>
    <property type="evidence" value="ECO:0007669"/>
    <property type="project" value="TreeGrafter"/>
</dbReference>
<dbReference type="GO" id="GO:0005886">
    <property type="term" value="C:plasma membrane"/>
    <property type="evidence" value="ECO:0007669"/>
    <property type="project" value="UniProtKB-SubCell"/>
</dbReference>